<feature type="region of interest" description="Disordered" evidence="2">
    <location>
        <begin position="174"/>
        <end position="199"/>
    </location>
</feature>
<dbReference type="AlphaFoldDB" id="A0A9P5TKY9"/>
<evidence type="ECO:0000256" key="2">
    <source>
        <dbReference type="SAM" id="MobiDB-lite"/>
    </source>
</evidence>
<dbReference type="EMBL" id="JADNYJ010000075">
    <property type="protein sequence ID" value="KAF8890540.1"/>
    <property type="molecule type" value="Genomic_DNA"/>
</dbReference>
<comment type="caution">
    <text evidence="3">The sequence shown here is derived from an EMBL/GenBank/DDBJ whole genome shotgun (WGS) entry which is preliminary data.</text>
</comment>
<organism evidence="3 4">
    <name type="scientific">Gymnopilus junonius</name>
    <name type="common">Spectacular rustgill mushroom</name>
    <name type="synonym">Gymnopilus spectabilis subsp. junonius</name>
    <dbReference type="NCBI Taxonomy" id="109634"/>
    <lineage>
        <taxon>Eukaryota</taxon>
        <taxon>Fungi</taxon>
        <taxon>Dikarya</taxon>
        <taxon>Basidiomycota</taxon>
        <taxon>Agaricomycotina</taxon>
        <taxon>Agaricomycetes</taxon>
        <taxon>Agaricomycetidae</taxon>
        <taxon>Agaricales</taxon>
        <taxon>Agaricineae</taxon>
        <taxon>Hymenogastraceae</taxon>
        <taxon>Gymnopilus</taxon>
    </lineage>
</organism>
<accession>A0A9P5TKY9</accession>
<keyword evidence="1" id="KW-0175">Coiled coil</keyword>
<feature type="compositionally biased region" description="Acidic residues" evidence="2">
    <location>
        <begin position="175"/>
        <end position="194"/>
    </location>
</feature>
<gene>
    <name evidence="3" type="ORF">CPB84DRAFT_1849120</name>
</gene>
<evidence type="ECO:0000313" key="4">
    <source>
        <dbReference type="Proteomes" id="UP000724874"/>
    </source>
</evidence>
<feature type="coiled-coil region" evidence="1">
    <location>
        <begin position="371"/>
        <end position="398"/>
    </location>
</feature>
<dbReference type="Proteomes" id="UP000724874">
    <property type="component" value="Unassembled WGS sequence"/>
</dbReference>
<sequence length="777" mass="87063">MSDIKVPDPNMGDVDVSVEPNLEEYVKTANFDDECHKKALIFANSSFDEGGSSEDEDDFWPSDDSVSSATTAKLSPHDVPILEANLYYAGVGPKGRGPKLIYRTSDDVFETPSGPEAYKRLMRVIAVPDAYEFGSGVTWDEIRDRVVKLLDERGIKVTTVDFVRFTWLNKQADREIEDDEDDEDGDAEEEDFNYDDVPPIQTVEYGDRHYTNPTIWIGVLPDTLSGGIAHDSSKDIRGFLDSRHVQNIDIAYRESIYKPLLDGDSLKDVIDNVSVALSLAIAGRKTTMQGTLGPYFRVGDKLYAITVRHNVFLLNGDNDEYHYNDSAPKKEVMVMGAPAFANYLASIQALIGTCIKAVESLETKVTTFRGRVQDNINVDESQRKLDEYEIELTKTRIKIDDLKAFFVNIKKKLSKPKDRVIGFVRWAPSIGVGVAPHRYTRDLCVIELYKDRFKSMIGNVLSLGPEMSESKLNSLIYERVDVPSDFKYPDNGLLHLQGMLTADDVNNPTNLNLKGDRVRRVLKRGFTTNTTVGTLTKFMSFVRQYFRNSNEESLEVAILSHERDSGTFSKGGGTNKGTDASDITYATLFEWSGSSSRPSSLAPTCISTILKSSSPTWPRNGKRVSHLFFFCDSFATSVSPPPRSLQLVCELVLLFDIFLFVDWTVSWCRQGAFNRWAAEKPGHWRAVSIASSSASSSPPLCTRLFLVSILAFTSPTTHPSWRLVFQFPPTVFSSYILLVVGADACSQRRITPQSQSLYSHRVFFETATDITSSFRLR</sequence>
<evidence type="ECO:0000313" key="3">
    <source>
        <dbReference type="EMBL" id="KAF8890540.1"/>
    </source>
</evidence>
<proteinExistence type="predicted"/>
<name>A0A9P5TKY9_GYMJU</name>
<keyword evidence="4" id="KW-1185">Reference proteome</keyword>
<protein>
    <submittedName>
        <fullName evidence="3">Uncharacterized protein</fullName>
    </submittedName>
</protein>
<reference evidence="3" key="1">
    <citation type="submission" date="2020-11" db="EMBL/GenBank/DDBJ databases">
        <authorList>
            <consortium name="DOE Joint Genome Institute"/>
            <person name="Ahrendt S."/>
            <person name="Riley R."/>
            <person name="Andreopoulos W."/>
            <person name="LaButti K."/>
            <person name="Pangilinan J."/>
            <person name="Ruiz-duenas F.J."/>
            <person name="Barrasa J.M."/>
            <person name="Sanchez-Garcia M."/>
            <person name="Camarero S."/>
            <person name="Miyauchi S."/>
            <person name="Serrano A."/>
            <person name="Linde D."/>
            <person name="Babiker R."/>
            <person name="Drula E."/>
            <person name="Ayuso-Fernandez I."/>
            <person name="Pacheco R."/>
            <person name="Padilla G."/>
            <person name="Ferreira P."/>
            <person name="Barriuso J."/>
            <person name="Kellner H."/>
            <person name="Castanera R."/>
            <person name="Alfaro M."/>
            <person name="Ramirez L."/>
            <person name="Pisabarro A.G."/>
            <person name="Kuo A."/>
            <person name="Tritt A."/>
            <person name="Lipzen A."/>
            <person name="He G."/>
            <person name="Yan M."/>
            <person name="Ng V."/>
            <person name="Cullen D."/>
            <person name="Martin F."/>
            <person name="Rosso M.-N."/>
            <person name="Henrissat B."/>
            <person name="Hibbett D."/>
            <person name="Martinez A.T."/>
            <person name="Grigoriev I.V."/>
        </authorList>
    </citation>
    <scope>NUCLEOTIDE SEQUENCE</scope>
    <source>
        <strain evidence="3">AH 44721</strain>
    </source>
</reference>
<dbReference type="OrthoDB" id="5424209at2759"/>
<evidence type="ECO:0000256" key="1">
    <source>
        <dbReference type="SAM" id="Coils"/>
    </source>
</evidence>